<dbReference type="EMBL" id="LNAM01000046">
    <property type="protein sequence ID" value="KSV60100.1"/>
    <property type="molecule type" value="Genomic_DNA"/>
</dbReference>
<dbReference type="InterPro" id="IPR050116">
    <property type="entry name" value="DNA_polymerase-Y"/>
</dbReference>
<gene>
    <name evidence="6" type="primary">dinB</name>
    <name evidence="9" type="ORF">ASU35_06745</name>
</gene>
<dbReference type="Pfam" id="PF11799">
    <property type="entry name" value="IMS_C"/>
    <property type="match status" value="1"/>
</dbReference>
<dbReference type="Pfam" id="PF00817">
    <property type="entry name" value="IMS"/>
    <property type="match status" value="1"/>
</dbReference>
<comment type="function">
    <text evidence="6">Poorly processive, error-prone DNA polymerase involved in untargeted mutagenesis. Copies undamaged DNA at stalled replication forks, which arise in vivo from mismatched or misaligned primer ends. These misaligned primers can be extended by PolIV. Exhibits no 3'-5' exonuclease (proofreading) activity. May be involved in translesional synthesis, in conjunction with the beta clamp from PolIII.</text>
</comment>
<dbReference type="GO" id="GO:0006261">
    <property type="term" value="P:DNA-templated DNA replication"/>
    <property type="evidence" value="ECO:0007669"/>
    <property type="project" value="UniProtKB-UniRule"/>
</dbReference>
<feature type="active site" evidence="6">
    <location>
        <position position="112"/>
    </location>
</feature>
<dbReference type="Gene3D" id="3.30.70.270">
    <property type="match status" value="1"/>
</dbReference>
<proteinExistence type="inferred from homology"/>
<dbReference type="OrthoDB" id="9808813at2"/>
<evidence type="ECO:0000256" key="4">
    <source>
        <dbReference type="ARBA" id="ARBA00022763"/>
    </source>
</evidence>
<feature type="coiled-coil region" evidence="7">
    <location>
        <begin position="357"/>
        <end position="384"/>
    </location>
</feature>
<dbReference type="InterPro" id="IPR024728">
    <property type="entry name" value="PolY_HhH_motif"/>
</dbReference>
<dbReference type="Gene3D" id="1.10.150.20">
    <property type="entry name" value="5' to 3' exonuclease, C-terminal subdomain"/>
    <property type="match status" value="1"/>
</dbReference>
<comment type="similarity">
    <text evidence="1 6">Belongs to the DNA polymerase type-Y family.</text>
</comment>
<dbReference type="SUPFAM" id="SSF56672">
    <property type="entry name" value="DNA/RNA polymerases"/>
    <property type="match status" value="1"/>
</dbReference>
<dbReference type="InterPro" id="IPR043128">
    <property type="entry name" value="Rev_trsase/Diguanyl_cyclase"/>
</dbReference>
<dbReference type="RefSeq" id="WP_058351680.1">
    <property type="nucleotide sequence ID" value="NZ_CABMMD010000046.1"/>
</dbReference>
<name>A0A0V8QHR6_9FIRM</name>
<dbReference type="PROSITE" id="PS50173">
    <property type="entry name" value="UMUC"/>
    <property type="match status" value="1"/>
</dbReference>
<evidence type="ECO:0000256" key="5">
    <source>
        <dbReference type="ARBA" id="ARBA00022932"/>
    </source>
</evidence>
<dbReference type="InterPro" id="IPR022880">
    <property type="entry name" value="DNApol_IV"/>
</dbReference>
<comment type="subcellular location">
    <subcellularLocation>
        <location evidence="6">Cytoplasm</location>
    </subcellularLocation>
</comment>
<dbReference type="Gene3D" id="3.30.1490.100">
    <property type="entry name" value="DNA polymerase, Y-family, little finger domain"/>
    <property type="match status" value="1"/>
</dbReference>
<dbReference type="PANTHER" id="PTHR11076">
    <property type="entry name" value="DNA REPAIR POLYMERASE UMUC / TRANSFERASE FAMILY MEMBER"/>
    <property type="match status" value="1"/>
</dbReference>
<dbReference type="SUPFAM" id="SSF100879">
    <property type="entry name" value="Lesion bypass DNA polymerase (Y-family), little finger domain"/>
    <property type="match status" value="1"/>
</dbReference>
<keyword evidence="2 6" id="KW-0515">Mutator protein</keyword>
<dbReference type="PANTHER" id="PTHR11076:SF35">
    <property type="entry name" value="DNA REPAIR PROTEIN HOMOLOG YOBH"/>
    <property type="match status" value="1"/>
</dbReference>
<keyword evidence="6" id="KW-0479">Metal-binding</keyword>
<dbReference type="Proteomes" id="UP000054874">
    <property type="component" value="Unassembled WGS sequence"/>
</dbReference>
<evidence type="ECO:0000256" key="6">
    <source>
        <dbReference type="HAMAP-Rule" id="MF_01113"/>
    </source>
</evidence>
<evidence type="ECO:0000256" key="7">
    <source>
        <dbReference type="SAM" id="Coils"/>
    </source>
</evidence>
<dbReference type="GO" id="GO:0003684">
    <property type="term" value="F:damaged DNA binding"/>
    <property type="evidence" value="ECO:0007669"/>
    <property type="project" value="InterPro"/>
</dbReference>
<comment type="cofactor">
    <cofactor evidence="6">
        <name>Mg(2+)</name>
        <dbReference type="ChEBI" id="CHEBI:18420"/>
    </cofactor>
    <text evidence="6">Binds 2 magnesium ions per subunit.</text>
</comment>
<dbReference type="GO" id="GO:0005829">
    <property type="term" value="C:cytosol"/>
    <property type="evidence" value="ECO:0007669"/>
    <property type="project" value="TreeGrafter"/>
</dbReference>
<dbReference type="InterPro" id="IPR001126">
    <property type="entry name" value="UmuC"/>
</dbReference>
<evidence type="ECO:0000256" key="3">
    <source>
        <dbReference type="ARBA" id="ARBA00022695"/>
    </source>
</evidence>
<reference evidence="9 10" key="1">
    <citation type="submission" date="2015-11" db="EMBL/GenBank/DDBJ databases">
        <title>Butyribacter intestini gen. nov., sp. nov., a butyric acid-producing bacterium of the family Lachnospiraceae isolated from the human faeces.</title>
        <authorList>
            <person name="Zou Y."/>
            <person name="Xue W."/>
            <person name="Luo G."/>
            <person name="Lv M."/>
        </authorList>
    </citation>
    <scope>NUCLEOTIDE SEQUENCE [LARGE SCALE GENOMIC DNA]</scope>
    <source>
        <strain evidence="9 10">ACET-33324</strain>
    </source>
</reference>
<accession>A0A0V8QHR6</accession>
<protein>
    <recommendedName>
        <fullName evidence="6">DNA polymerase IV</fullName>
        <shortName evidence="6">Pol IV</shortName>
        <ecNumber evidence="6">2.7.7.7</ecNumber>
    </recommendedName>
</protein>
<dbReference type="HAMAP" id="MF_01113">
    <property type="entry name" value="DNApol_IV"/>
    <property type="match status" value="1"/>
</dbReference>
<feature type="domain" description="UmuC" evidence="8">
    <location>
        <begin position="6"/>
        <end position="193"/>
    </location>
</feature>
<feature type="site" description="Substrate discrimination" evidence="6">
    <location>
        <position position="15"/>
    </location>
</feature>
<keyword evidence="6" id="KW-0963">Cytoplasm</keyword>
<dbReference type="Pfam" id="PF11798">
    <property type="entry name" value="IMS_HHH"/>
    <property type="match status" value="1"/>
</dbReference>
<comment type="catalytic activity">
    <reaction evidence="6">
        <text>DNA(n) + a 2'-deoxyribonucleoside 5'-triphosphate = DNA(n+1) + diphosphate</text>
        <dbReference type="Rhea" id="RHEA:22508"/>
        <dbReference type="Rhea" id="RHEA-COMP:17339"/>
        <dbReference type="Rhea" id="RHEA-COMP:17340"/>
        <dbReference type="ChEBI" id="CHEBI:33019"/>
        <dbReference type="ChEBI" id="CHEBI:61560"/>
        <dbReference type="ChEBI" id="CHEBI:173112"/>
        <dbReference type="EC" id="2.7.7.7"/>
    </reaction>
</comment>
<dbReference type="GO" id="GO:0003887">
    <property type="term" value="F:DNA-directed DNA polymerase activity"/>
    <property type="evidence" value="ECO:0007669"/>
    <property type="project" value="UniProtKB-UniRule"/>
</dbReference>
<dbReference type="InterPro" id="IPR036775">
    <property type="entry name" value="DNA_pol_Y-fam_lit_finger_sf"/>
</dbReference>
<keyword evidence="6" id="KW-0460">Magnesium</keyword>
<dbReference type="GO" id="GO:0000287">
    <property type="term" value="F:magnesium ion binding"/>
    <property type="evidence" value="ECO:0007669"/>
    <property type="project" value="UniProtKB-UniRule"/>
</dbReference>
<feature type="binding site" evidence="6">
    <location>
        <position position="111"/>
    </location>
    <ligand>
        <name>Mg(2+)</name>
        <dbReference type="ChEBI" id="CHEBI:18420"/>
    </ligand>
</feature>
<keyword evidence="6" id="KW-0238">DNA-binding</keyword>
<keyword evidence="5 6" id="KW-0239">DNA-directed DNA polymerase</keyword>
<keyword evidence="3 6" id="KW-0548">Nucleotidyltransferase</keyword>
<evidence type="ECO:0000259" key="8">
    <source>
        <dbReference type="PROSITE" id="PS50173"/>
    </source>
</evidence>
<dbReference type="Gene3D" id="3.40.1170.60">
    <property type="match status" value="1"/>
</dbReference>
<dbReference type="InterPro" id="IPR017961">
    <property type="entry name" value="DNA_pol_Y-fam_little_finger"/>
</dbReference>
<dbReference type="GO" id="GO:0042276">
    <property type="term" value="P:error-prone translesion synthesis"/>
    <property type="evidence" value="ECO:0007669"/>
    <property type="project" value="TreeGrafter"/>
</dbReference>
<dbReference type="GO" id="GO:0009432">
    <property type="term" value="P:SOS response"/>
    <property type="evidence" value="ECO:0007669"/>
    <property type="project" value="TreeGrafter"/>
</dbReference>
<dbReference type="CDD" id="cd03586">
    <property type="entry name" value="PolY_Pol_IV_kappa"/>
    <property type="match status" value="1"/>
</dbReference>
<dbReference type="STRING" id="290052.ASU35_06745"/>
<dbReference type="InterPro" id="IPR043502">
    <property type="entry name" value="DNA/RNA_pol_sf"/>
</dbReference>
<keyword evidence="6" id="KW-0808">Transferase</keyword>
<organism evidence="9 10">
    <name type="scientific">Acetivibrio ethanolgignens</name>
    <dbReference type="NCBI Taxonomy" id="290052"/>
    <lineage>
        <taxon>Bacteria</taxon>
        <taxon>Bacillati</taxon>
        <taxon>Bacillota</taxon>
        <taxon>Clostridia</taxon>
        <taxon>Eubacteriales</taxon>
        <taxon>Oscillospiraceae</taxon>
        <taxon>Acetivibrio</taxon>
    </lineage>
</organism>
<keyword evidence="10" id="KW-1185">Reference proteome</keyword>
<comment type="caution">
    <text evidence="9">The sequence shown here is derived from an EMBL/GenBank/DDBJ whole genome shotgun (WGS) entry which is preliminary data.</text>
</comment>
<dbReference type="AlphaFoldDB" id="A0A0V8QHR6"/>
<feature type="binding site" evidence="6">
    <location>
        <position position="10"/>
    </location>
    <ligand>
        <name>Mg(2+)</name>
        <dbReference type="ChEBI" id="CHEBI:18420"/>
    </ligand>
</feature>
<keyword evidence="4 6" id="KW-0227">DNA damage</keyword>
<evidence type="ECO:0000313" key="10">
    <source>
        <dbReference type="Proteomes" id="UP000054874"/>
    </source>
</evidence>
<evidence type="ECO:0000256" key="1">
    <source>
        <dbReference type="ARBA" id="ARBA00010945"/>
    </source>
</evidence>
<keyword evidence="7" id="KW-0175">Coiled coil</keyword>
<dbReference type="GO" id="GO:0006281">
    <property type="term" value="P:DNA repair"/>
    <property type="evidence" value="ECO:0007669"/>
    <property type="project" value="UniProtKB-UniRule"/>
</dbReference>
<evidence type="ECO:0000313" key="9">
    <source>
        <dbReference type="EMBL" id="KSV60100.1"/>
    </source>
</evidence>
<sequence length="426" mass="47461">MAERIIFHIDVNSAFLSWESVRRVKKGESDLREIPAAVGGDRKKRHGVILAKSIPAKRYGIHTGESIMEALKKCPQLYLLPPDFGLYSACSRAFITILKEYSPVVEQVSIDEAFVDMTGMEKLFGPPIEVAEKIRDRIFEELGFTVNVGISANKLLAKMASDFEKPGKVHTLYPEEIAKKMWPLPVGELYSVGRSTVKQLYLLGIRTIGDLAKADPELLKRHLKKHGELIWNFANGRDVSIVEEEAAPNKGYGNSTTIAFDVTDESVAKMVLLSLTETVASRLRQAGVKAESVSVSIRDADFHNSSHQMLLMRPTDITYDIYEAACQLFDELWDGEPIRLLGVSTGRLVEKDAPEQLSFFDEDLQKKEEKLKKLDAAIDMIRSRYGVDAVKRAAFVKAPVDHVAGKHLRAQEGGTKILKSTSKGDD</sequence>
<evidence type="ECO:0000256" key="2">
    <source>
        <dbReference type="ARBA" id="ARBA00022457"/>
    </source>
</evidence>
<keyword evidence="6" id="KW-0235">DNA replication</keyword>
<comment type="subunit">
    <text evidence="6">Monomer.</text>
</comment>
<dbReference type="EC" id="2.7.7.7" evidence="6"/>
<keyword evidence="6" id="KW-0234">DNA repair</keyword>